<dbReference type="RefSeq" id="WP_121250020.1">
    <property type="nucleotide sequence ID" value="NZ_RBIL01000001.1"/>
</dbReference>
<dbReference type="Proteomes" id="UP000278962">
    <property type="component" value="Unassembled WGS sequence"/>
</dbReference>
<gene>
    <name evidence="1" type="ORF">C8N24_2163</name>
</gene>
<dbReference type="AlphaFoldDB" id="A0A660LBD4"/>
<protein>
    <submittedName>
        <fullName evidence="1">Winged helix DNA-binding protein</fullName>
    </submittedName>
</protein>
<dbReference type="PANTHER" id="PTHR38479">
    <property type="entry name" value="LMO0824 PROTEIN"/>
    <property type="match status" value="1"/>
</dbReference>
<dbReference type="EMBL" id="RBIL01000001">
    <property type="protein sequence ID" value="RKQ92318.1"/>
    <property type="molecule type" value="Genomic_DNA"/>
</dbReference>
<comment type="caution">
    <text evidence="1">The sequence shown here is derived from an EMBL/GenBank/DDBJ whole genome shotgun (WGS) entry which is preliminary data.</text>
</comment>
<dbReference type="InterPro" id="IPR009351">
    <property type="entry name" value="AlkZ-like"/>
</dbReference>
<accession>A0A660LBD4</accession>
<dbReference type="OrthoDB" id="9148135at2"/>
<dbReference type="GO" id="GO:0003677">
    <property type="term" value="F:DNA binding"/>
    <property type="evidence" value="ECO:0007669"/>
    <property type="project" value="UniProtKB-KW"/>
</dbReference>
<dbReference type="Pfam" id="PF06224">
    <property type="entry name" value="AlkZ-like"/>
    <property type="match status" value="1"/>
</dbReference>
<proteinExistence type="predicted"/>
<reference evidence="1 2" key="1">
    <citation type="submission" date="2018-10" db="EMBL/GenBank/DDBJ databases">
        <title>Genomic Encyclopedia of Archaeal and Bacterial Type Strains, Phase II (KMG-II): from individual species to whole genera.</title>
        <authorList>
            <person name="Goeker M."/>
        </authorList>
    </citation>
    <scope>NUCLEOTIDE SEQUENCE [LARGE SCALE GENOMIC DNA]</scope>
    <source>
        <strain evidence="1 2">DSM 14954</strain>
    </source>
</reference>
<evidence type="ECO:0000313" key="1">
    <source>
        <dbReference type="EMBL" id="RKQ92318.1"/>
    </source>
</evidence>
<organism evidence="1 2">
    <name type="scientific">Solirubrobacter pauli</name>
    <dbReference type="NCBI Taxonomy" id="166793"/>
    <lineage>
        <taxon>Bacteria</taxon>
        <taxon>Bacillati</taxon>
        <taxon>Actinomycetota</taxon>
        <taxon>Thermoleophilia</taxon>
        <taxon>Solirubrobacterales</taxon>
        <taxon>Solirubrobacteraceae</taxon>
        <taxon>Solirubrobacter</taxon>
    </lineage>
</organism>
<keyword evidence="1" id="KW-0238">DNA-binding</keyword>
<dbReference type="PANTHER" id="PTHR38479:SF2">
    <property type="entry name" value="WINGED HELIX DNA-BINDING DOMAIN-CONTAINING PROTEIN"/>
    <property type="match status" value="1"/>
</dbReference>
<sequence>MILTQRHLNRAVLARQGLLERRALPLPAALDAMACLQAQYAPSMYIGLWSRVEGFERDALTRALHQRTVIQATLMRFTIHLVSAADYWPLTVAIRAARRAAWLRVAKGHDLSEAAETLDAALREGPLRRKEIVALIGAEAMRGVGAWVDLVRVPPFGTWEQRRADLYGRAEDWLPAPEIERDAALDHLVARYLTGYGPAAKADIANWAGLGVKEVEPALTRLELVTHEAEDGTPLYDLPGQPLPDPDTPAPVRFLPTWDAALLVHCRRARILPEEHRERIFHVRMPQSIGTFLVDGAVAGTWKPDGTLTPFGALTKAQRRQVDKEHAALGEFCA</sequence>
<keyword evidence="2" id="KW-1185">Reference proteome</keyword>
<evidence type="ECO:0000313" key="2">
    <source>
        <dbReference type="Proteomes" id="UP000278962"/>
    </source>
</evidence>
<name>A0A660LBD4_9ACTN</name>